<dbReference type="InterPro" id="IPR050985">
    <property type="entry name" value="Alpha-glycosidase_related"/>
</dbReference>
<keyword evidence="11" id="KW-1185">Reference proteome</keyword>
<dbReference type="PANTHER" id="PTHR43053:SF3">
    <property type="entry name" value="ALPHA-GALACTOSIDASE C-RELATED"/>
    <property type="match status" value="1"/>
</dbReference>
<comment type="similarity">
    <text evidence="5">Belongs to the glycosyl hydrolase.</text>
</comment>
<dbReference type="Pfam" id="PF02065">
    <property type="entry name" value="Melibiase"/>
    <property type="match status" value="1"/>
</dbReference>
<dbReference type="Proteomes" id="UP000242180">
    <property type="component" value="Unassembled WGS sequence"/>
</dbReference>
<dbReference type="SUPFAM" id="SSF51445">
    <property type="entry name" value="(Trans)glycosidases"/>
    <property type="match status" value="1"/>
</dbReference>
<gene>
    <name evidence="10" type="ORF">BCR43DRAFT_497215</name>
</gene>
<evidence type="ECO:0000256" key="1">
    <source>
        <dbReference type="ARBA" id="ARBA00001255"/>
    </source>
</evidence>
<dbReference type="CDD" id="cd14791">
    <property type="entry name" value="GH36"/>
    <property type="match status" value="1"/>
</dbReference>
<feature type="domain" description="Glycosyl hydrolase family 36 C-terminal" evidence="8">
    <location>
        <begin position="649"/>
        <end position="734"/>
    </location>
</feature>
<proteinExistence type="inferred from homology"/>
<keyword evidence="3 5" id="KW-0378">Hydrolase</keyword>
<feature type="binding site" evidence="7">
    <location>
        <begin position="365"/>
        <end position="366"/>
    </location>
    <ligand>
        <name>substrate</name>
    </ligand>
</feature>
<evidence type="ECO:0000256" key="6">
    <source>
        <dbReference type="PIRSR" id="PIRSR005536-1"/>
    </source>
</evidence>
<evidence type="ECO:0000256" key="3">
    <source>
        <dbReference type="ARBA" id="ARBA00022801"/>
    </source>
</evidence>
<dbReference type="EC" id="3.2.1.22" evidence="2 5"/>
<dbReference type="InterPro" id="IPR000111">
    <property type="entry name" value="Glyco_hydro_27/36_CS"/>
</dbReference>
<dbReference type="InterPro" id="IPR013785">
    <property type="entry name" value="Aldolase_TIM"/>
</dbReference>
<dbReference type="Gene3D" id="2.60.40.1180">
    <property type="entry name" value="Golgi alpha-mannosidase II"/>
    <property type="match status" value="1"/>
</dbReference>
<comment type="catalytic activity">
    <reaction evidence="1 5">
        <text>Hydrolysis of terminal, non-reducing alpha-D-galactose residues in alpha-D-galactosides, including galactose oligosaccharides, galactomannans and galactolipids.</text>
        <dbReference type="EC" id="3.2.1.22"/>
    </reaction>
</comment>
<dbReference type="Pfam" id="PF16874">
    <property type="entry name" value="Glyco_hydro_36C"/>
    <property type="match status" value="1"/>
</dbReference>
<comment type="caution">
    <text evidence="10">The sequence shown here is derived from an EMBL/GenBank/DDBJ whole genome shotgun (WGS) entry which is preliminary data.</text>
</comment>
<accession>A0A1X2H5B5</accession>
<comment type="function">
    <text evidence="5">Hydrolyzes a variety of simple alpha-D-galactoside as well as more complex molecules such as oligosaccharides and polysaccharides.</text>
</comment>
<feature type="domain" description="Glycosyl hydrolase family 36 N-terminal" evidence="9">
    <location>
        <begin position="43"/>
        <end position="282"/>
    </location>
</feature>
<dbReference type="FunFam" id="3.20.20.70:FF:000118">
    <property type="entry name" value="Alpha-galactosidase"/>
    <property type="match status" value="1"/>
</dbReference>
<dbReference type="InterPro" id="IPR017853">
    <property type="entry name" value="GH"/>
</dbReference>
<dbReference type="InterPro" id="IPR013780">
    <property type="entry name" value="Glyco_hydro_b"/>
</dbReference>
<evidence type="ECO:0000256" key="2">
    <source>
        <dbReference type="ARBA" id="ARBA00012755"/>
    </source>
</evidence>
<dbReference type="PANTHER" id="PTHR43053">
    <property type="entry name" value="GLYCOSIDASE FAMILY 31"/>
    <property type="match status" value="1"/>
</dbReference>
<evidence type="ECO:0000256" key="7">
    <source>
        <dbReference type="PIRSR" id="PIRSR005536-2"/>
    </source>
</evidence>
<dbReference type="InterPro" id="IPR038417">
    <property type="entry name" value="Alpga-gal_N_sf"/>
</dbReference>
<dbReference type="GO" id="GO:0004557">
    <property type="term" value="F:alpha-galactosidase activity"/>
    <property type="evidence" value="ECO:0007669"/>
    <property type="project" value="UniProtKB-UniRule"/>
</dbReference>
<dbReference type="GO" id="GO:0016052">
    <property type="term" value="P:carbohydrate catabolic process"/>
    <property type="evidence" value="ECO:0007669"/>
    <property type="project" value="InterPro"/>
</dbReference>
<name>A0A1X2H5B5_SYNRA</name>
<feature type="active site" description="Nucleophile" evidence="6">
    <location>
        <position position="477"/>
    </location>
</feature>
<dbReference type="Gene3D" id="3.20.20.70">
    <property type="entry name" value="Aldolase class I"/>
    <property type="match status" value="1"/>
</dbReference>
<dbReference type="PROSITE" id="PS00512">
    <property type="entry name" value="ALPHA_GALACTOSIDASE"/>
    <property type="match status" value="1"/>
</dbReference>
<keyword evidence="4 5" id="KW-0326">Glycosidase</keyword>
<dbReference type="PRINTS" id="PR00743">
    <property type="entry name" value="GLHYDRLASE36"/>
</dbReference>
<dbReference type="PIRSF" id="PIRSF005536">
    <property type="entry name" value="Agal"/>
    <property type="match status" value="1"/>
</dbReference>
<evidence type="ECO:0000256" key="5">
    <source>
        <dbReference type="PIRNR" id="PIRNR005536"/>
    </source>
</evidence>
<dbReference type="OMA" id="IHPARVM"/>
<dbReference type="EMBL" id="MCGN01000009">
    <property type="protein sequence ID" value="ORY93596.1"/>
    <property type="molecule type" value="Genomic_DNA"/>
</dbReference>
<dbReference type="Gene3D" id="2.70.98.60">
    <property type="entry name" value="alpha-galactosidase from lactobacil brevis"/>
    <property type="match status" value="1"/>
</dbReference>
<dbReference type="OrthoDB" id="5795902at2759"/>
<reference evidence="10 11" key="1">
    <citation type="submission" date="2016-07" db="EMBL/GenBank/DDBJ databases">
        <title>Pervasive Adenine N6-methylation of Active Genes in Fungi.</title>
        <authorList>
            <consortium name="DOE Joint Genome Institute"/>
            <person name="Mondo S.J."/>
            <person name="Dannebaum R.O."/>
            <person name="Kuo R.C."/>
            <person name="Labutti K."/>
            <person name="Haridas S."/>
            <person name="Kuo A."/>
            <person name="Salamov A."/>
            <person name="Ahrendt S.R."/>
            <person name="Lipzen A."/>
            <person name="Sullivan W."/>
            <person name="Andreopoulos W.B."/>
            <person name="Clum A."/>
            <person name="Lindquist E."/>
            <person name="Daum C."/>
            <person name="Ramamoorthy G.K."/>
            <person name="Gryganskyi A."/>
            <person name="Culley D."/>
            <person name="Magnuson J.K."/>
            <person name="James T.Y."/>
            <person name="O'Malley M.A."/>
            <person name="Stajich J.E."/>
            <person name="Spatafora J.W."/>
            <person name="Visel A."/>
            <person name="Grigoriev I.V."/>
        </authorList>
    </citation>
    <scope>NUCLEOTIDE SEQUENCE [LARGE SCALE GENOMIC DNA]</scope>
    <source>
        <strain evidence="10 11">NRRL 2496</strain>
    </source>
</reference>
<dbReference type="STRING" id="13706.A0A1X2H5B5"/>
<protein>
    <recommendedName>
        <fullName evidence="2 5">Alpha-galactosidase</fullName>
        <ecNumber evidence="2 5">3.2.1.22</ecNumber>
    </recommendedName>
</protein>
<organism evidence="10 11">
    <name type="scientific">Syncephalastrum racemosum</name>
    <name type="common">Filamentous fungus</name>
    <dbReference type="NCBI Taxonomy" id="13706"/>
    <lineage>
        <taxon>Eukaryota</taxon>
        <taxon>Fungi</taxon>
        <taxon>Fungi incertae sedis</taxon>
        <taxon>Mucoromycota</taxon>
        <taxon>Mucoromycotina</taxon>
        <taxon>Mucoromycetes</taxon>
        <taxon>Mucorales</taxon>
        <taxon>Syncephalastraceae</taxon>
        <taxon>Syncephalastrum</taxon>
    </lineage>
</organism>
<evidence type="ECO:0000256" key="4">
    <source>
        <dbReference type="ARBA" id="ARBA00023295"/>
    </source>
</evidence>
<evidence type="ECO:0000313" key="10">
    <source>
        <dbReference type="EMBL" id="ORY93596.1"/>
    </source>
</evidence>
<feature type="binding site" evidence="7">
    <location>
        <begin position="475"/>
        <end position="479"/>
    </location>
    <ligand>
        <name>substrate</name>
    </ligand>
</feature>
<sequence length="738" mass="83551">MMLWKNKNTVTGLSTGIHKHDKFNTWFLVTDASTYVVGATAEGYLVNLHWGARLEQLDNLNATLNTDFSSQDPAITMAKEELPIFGGLRYRENALKIELPDGTRELNLLYAGDANVTGNHLDLHLRDGNHTDLLVTLHYEVDAENDIIRRSYTVRNGLKKSINISKALTAAWHPPTTLGRDDKREIVTLSGEWNAETNVETTVLRPGVRHVVESTRGFTAHASFPYFALRSVADEISNGEQDVYFGTLAWSGGWEISAQMNPEGEVRIAGGIQHLDFGWTLEHGESFTTPVFAAGYTNEGMSGARKRLPRHTRKYQKKNVKTQQKDYNPVLYNSWEAVAFNVTAEKQLELVEKAAPLGVELFVIDDGWFGARDNDSAGLGDWYVNKDKFPNGVKPIADRAHALGMKFGIWFEPEGVNPNSDLYRAHPEWAFHYPGIPRYEARNELSLNLGIPEVRDYLYKRLHTIIKENDVDYIKWDMNRPFAEVSMLHDNGRNPREAYVHIVNGYYDLVDRLKKDFPDLWIESCSSGGGRMDMGIVERVDQVWTSDNTRPDGRLFIQYGASLFLPPRVMYGWVTESGNDDNVKIPLSFRFHTSFMGGLGIGSNLNDFKGTDMEETKNWIKLYKELRPVIQDGDLDWLVPPSRLSDLTAVTQATAQDRSEAVVLAFRHRSPFNRPIPKVRLRNLEAKQMYQVRIWLEDATKTEDTYEMSGALLMAQGISLPGLNSGMFRSALVHVKKA</sequence>
<evidence type="ECO:0000259" key="9">
    <source>
        <dbReference type="Pfam" id="PF16875"/>
    </source>
</evidence>
<dbReference type="AlphaFoldDB" id="A0A1X2H5B5"/>
<feature type="binding site" evidence="7">
    <location>
        <position position="442"/>
    </location>
    <ligand>
        <name>substrate</name>
    </ligand>
</feature>
<feature type="binding site" evidence="7">
    <location>
        <position position="525"/>
    </location>
    <ligand>
        <name>substrate</name>
    </ligand>
</feature>
<dbReference type="InterPro" id="IPR031705">
    <property type="entry name" value="Glyco_hydro_36_C"/>
</dbReference>
<dbReference type="InterPro" id="IPR002252">
    <property type="entry name" value="Glyco_hydro_36"/>
</dbReference>
<evidence type="ECO:0000259" key="8">
    <source>
        <dbReference type="Pfam" id="PF16874"/>
    </source>
</evidence>
<feature type="binding site" evidence="7">
    <location>
        <position position="547"/>
    </location>
    <ligand>
        <name>substrate</name>
    </ligand>
</feature>
<dbReference type="InterPro" id="IPR031704">
    <property type="entry name" value="Glyco_hydro_36_N"/>
</dbReference>
<feature type="binding site" evidence="7">
    <location>
        <position position="193"/>
    </location>
    <ligand>
        <name>substrate</name>
    </ligand>
</feature>
<evidence type="ECO:0000313" key="11">
    <source>
        <dbReference type="Proteomes" id="UP000242180"/>
    </source>
</evidence>
<dbReference type="Pfam" id="PF16875">
    <property type="entry name" value="Glyco_hydro_36N"/>
    <property type="match status" value="1"/>
</dbReference>
<dbReference type="InParanoid" id="A0A1X2H5B5"/>
<feature type="active site" description="Proton donor" evidence="6">
    <location>
        <position position="547"/>
    </location>
</feature>